<protein>
    <recommendedName>
        <fullName evidence="3">C-type lectin domain-containing protein</fullName>
    </recommendedName>
</protein>
<keyword evidence="2" id="KW-1185">Reference proteome</keyword>
<evidence type="ECO:0000313" key="1">
    <source>
        <dbReference type="EMBL" id="KAF5404210.1"/>
    </source>
</evidence>
<organism evidence="1 2">
    <name type="scientific">Paragonimus heterotremus</name>
    <dbReference type="NCBI Taxonomy" id="100268"/>
    <lineage>
        <taxon>Eukaryota</taxon>
        <taxon>Metazoa</taxon>
        <taxon>Spiralia</taxon>
        <taxon>Lophotrochozoa</taxon>
        <taxon>Platyhelminthes</taxon>
        <taxon>Trematoda</taxon>
        <taxon>Digenea</taxon>
        <taxon>Plagiorchiida</taxon>
        <taxon>Troglotremata</taxon>
        <taxon>Troglotrematidae</taxon>
        <taxon>Paragonimus</taxon>
    </lineage>
</organism>
<proteinExistence type="predicted"/>
<comment type="caution">
    <text evidence="1">The sequence shown here is derived from an EMBL/GenBank/DDBJ whole genome shotgun (WGS) entry which is preliminary data.</text>
</comment>
<sequence length="195" mass="21620">MILLKSSILHACPPDIVDCGNNICTIALSGPFTYCDAHKVCGQEGLKRGSRYFMVGRHMNQVFATWAFLTTAHSGIHSLLNARNSSTIGWQTNEPGYWFVSLNDSEVPWAPQQPSGNYEQVAVITFNGLRTEAQNLQNRSVICEQSIVPIPELTVPTQFKMNWPIILESNVMLGQLSVGCFEKFIAPSRLSCALK</sequence>
<dbReference type="EMBL" id="LUCH01000837">
    <property type="protein sequence ID" value="KAF5404210.1"/>
    <property type="molecule type" value="Genomic_DNA"/>
</dbReference>
<name>A0A8J4T4E8_9TREM</name>
<accession>A0A8J4T4E8</accession>
<dbReference type="Proteomes" id="UP000748531">
    <property type="component" value="Unassembled WGS sequence"/>
</dbReference>
<evidence type="ECO:0008006" key="3">
    <source>
        <dbReference type="Google" id="ProtNLM"/>
    </source>
</evidence>
<evidence type="ECO:0000313" key="2">
    <source>
        <dbReference type="Proteomes" id="UP000748531"/>
    </source>
</evidence>
<dbReference type="AlphaFoldDB" id="A0A8J4T4E8"/>
<gene>
    <name evidence="1" type="ORF">PHET_02379</name>
</gene>
<reference evidence="1" key="1">
    <citation type="submission" date="2019-05" db="EMBL/GenBank/DDBJ databases">
        <title>Annotation for the trematode Paragonimus heterotremus.</title>
        <authorList>
            <person name="Choi Y.-J."/>
        </authorList>
    </citation>
    <scope>NUCLEOTIDE SEQUENCE</scope>
    <source>
        <strain evidence="1">LC</strain>
    </source>
</reference>
<dbReference type="OrthoDB" id="6250111at2759"/>